<dbReference type="Proteomes" id="UP000053240">
    <property type="component" value="Unassembled WGS sequence"/>
</dbReference>
<dbReference type="AlphaFoldDB" id="A0A194RJN2"/>
<dbReference type="EMBL" id="KQ460045">
    <property type="protein sequence ID" value="KPJ18038.1"/>
    <property type="molecule type" value="Genomic_DNA"/>
</dbReference>
<name>A0A194RJN2_PAPMA</name>
<organism evidence="1 2">
    <name type="scientific">Papilio machaon</name>
    <name type="common">Old World swallowtail butterfly</name>
    <dbReference type="NCBI Taxonomy" id="76193"/>
    <lineage>
        <taxon>Eukaryota</taxon>
        <taxon>Metazoa</taxon>
        <taxon>Ecdysozoa</taxon>
        <taxon>Arthropoda</taxon>
        <taxon>Hexapoda</taxon>
        <taxon>Insecta</taxon>
        <taxon>Pterygota</taxon>
        <taxon>Neoptera</taxon>
        <taxon>Endopterygota</taxon>
        <taxon>Lepidoptera</taxon>
        <taxon>Glossata</taxon>
        <taxon>Ditrysia</taxon>
        <taxon>Papilionoidea</taxon>
        <taxon>Papilionidae</taxon>
        <taxon>Papilioninae</taxon>
        <taxon>Papilio</taxon>
    </lineage>
</organism>
<keyword evidence="2" id="KW-1185">Reference proteome</keyword>
<sequence length="252" mass="30093">MSAYKLSHNSKIKGRELWWHEYRRRKFLQRRKINIEMALRNIFKQCFLEYMRNSSVAGLWQMTNPKTTFTQSFKTNVSGNLTYSRVRQLGRLLDYSYHDRVKSFLDPYLERYNGVKFAPKIVSIMKNILIFDPTHYADTNSGRVSQRLAQPSQSVHLGLRSTKQIATPEVRKYSVETMSLHRVLVILQCSVSEKLLLLYPMRTKFTQGLDREFQDSLYCEECYPDCEFTRHDIKSSKINHQQEYIKRFRLYE</sequence>
<dbReference type="InParanoid" id="A0A194RJN2"/>
<evidence type="ECO:0000313" key="2">
    <source>
        <dbReference type="Proteomes" id="UP000053240"/>
    </source>
</evidence>
<gene>
    <name evidence="1" type="ORF">RR48_11886</name>
</gene>
<evidence type="ECO:0000313" key="1">
    <source>
        <dbReference type="EMBL" id="KPJ18038.1"/>
    </source>
</evidence>
<proteinExistence type="predicted"/>
<accession>A0A194RJN2</accession>
<protein>
    <submittedName>
        <fullName evidence="1">Uncharacterized protein</fullName>
    </submittedName>
</protein>
<reference evidence="1 2" key="1">
    <citation type="journal article" date="2015" name="Nat. Commun.">
        <title>Outbred genome sequencing and CRISPR/Cas9 gene editing in butterflies.</title>
        <authorList>
            <person name="Li X."/>
            <person name="Fan D."/>
            <person name="Zhang W."/>
            <person name="Liu G."/>
            <person name="Zhang L."/>
            <person name="Zhao L."/>
            <person name="Fang X."/>
            <person name="Chen L."/>
            <person name="Dong Y."/>
            <person name="Chen Y."/>
            <person name="Ding Y."/>
            <person name="Zhao R."/>
            <person name="Feng M."/>
            <person name="Zhu Y."/>
            <person name="Feng Y."/>
            <person name="Jiang X."/>
            <person name="Zhu D."/>
            <person name="Xiang H."/>
            <person name="Feng X."/>
            <person name="Li S."/>
            <person name="Wang J."/>
            <person name="Zhang G."/>
            <person name="Kronforst M.R."/>
            <person name="Wang W."/>
        </authorList>
    </citation>
    <scope>NUCLEOTIDE SEQUENCE [LARGE SCALE GENOMIC DNA]</scope>
    <source>
        <strain evidence="1">Ya'a_city_454_Pm</strain>
        <tissue evidence="1">Whole body</tissue>
    </source>
</reference>